<keyword evidence="5" id="KW-1185">Reference proteome</keyword>
<accession>G8Y698</accession>
<dbReference type="InterPro" id="IPR021858">
    <property type="entry name" value="Fun_TF"/>
</dbReference>
<proteinExistence type="predicted"/>
<dbReference type="EMBL" id="FO082048">
    <property type="protein sequence ID" value="CCE85159.1"/>
    <property type="molecule type" value="Genomic_DNA"/>
</dbReference>
<dbReference type="InParanoid" id="G8Y698"/>
<dbReference type="Pfam" id="PF11951">
    <property type="entry name" value="Fungal_trans_2"/>
    <property type="match status" value="1"/>
</dbReference>
<dbReference type="PANTHER" id="PTHR37534">
    <property type="entry name" value="TRANSCRIPTIONAL ACTIVATOR PROTEIN UGA3"/>
    <property type="match status" value="1"/>
</dbReference>
<evidence type="ECO:0000313" key="4">
    <source>
        <dbReference type="EMBL" id="CCE85159.1"/>
    </source>
</evidence>
<protein>
    <submittedName>
        <fullName evidence="4">Piso0_004731 protein</fullName>
    </submittedName>
</protein>
<keyword evidence="2" id="KW-0539">Nucleus</keyword>
<evidence type="ECO:0000313" key="3">
    <source>
        <dbReference type="EMBL" id="CCE84128.1"/>
    </source>
</evidence>
<sequence length="684" mass="78919">MNSLIGPYTDKSASKRCDRSMDEESCSYCKKKNIQCTVPPLRVIEYMSPLELKSVKDEEKIDALNINSKNHIKNDRFKDVPIVGMNANEYMRIVYGIIFDYLKCVLSKESDNSNITTIKSQDLVHIHCKRVDIPETSNQKIVTEETYEIPVVNDETLFEEKTRTIYDIKKRNAMDLDNKIPLFPMGGVENAHEISSTPKWLFIPEVGLVGNKSECNSHKNLIRNVNVDELKNELFMEAPSLVRMGSSMEGLQGHTLLFIAPRQISSSDIEMLFNFFCMNFPKETSKAFYESSKEDSTTYSIYAKEVLEVLIPLSLSNMTVFKAMLYWSGSYLLGLGRQTYYPDSCHNISSLKAEIIESLNVRLLYRSSICCNHTLAILMILLDLEKLKSKVDTEEWVNLTGMMIKLISLRGGLNKLIETQPGKVLAKIFTTYFFTHSGYNLLNYQVHYIDMDDLQSFFSLYDTPRPSIYYKVLTEIFTIFGETMHMYTLLKVAKYGNRDETEKRYSCDSFTISNVRKVVQEAQVLQHRLEKLAIPDENYNNDIQSEYLNLSAYIARKSSLLSIYQLLYNVTSMSALIMVELDKILPYCDRYIHLHEVCHSQKEVSFEFILVIPFLVIGGNIIDSKQREFYGKRLGTLYDVTKHPKLLSVINLLQIIWKINRSDAKFIPWPEIAEKNGLIIPFYV</sequence>
<dbReference type="Proteomes" id="UP000005222">
    <property type="component" value="Chromosome L"/>
</dbReference>
<dbReference type="eggNOG" id="ENOG502T68P">
    <property type="taxonomic scope" value="Eukaryota"/>
</dbReference>
<dbReference type="AlphaFoldDB" id="G8Y698"/>
<gene>
    <name evidence="4" type="primary">Piso0_004731</name>
    <name evidence="3" type="ORF">GNLVRS01_PISO0K23330g</name>
    <name evidence="4" type="ORF">GNLVRS01_PISO0L23331g</name>
</gene>
<dbReference type="OrthoDB" id="4026328at2759"/>
<reference evidence="4" key="1">
    <citation type="submission" date="2011-10" db="EMBL/GenBank/DDBJ databases">
        <authorList>
            <person name="Genoscope - CEA"/>
        </authorList>
    </citation>
    <scope>NUCLEOTIDE SEQUENCE</scope>
</reference>
<comment type="subcellular location">
    <subcellularLocation>
        <location evidence="1">Nucleus</location>
    </subcellularLocation>
</comment>
<name>G8Y698_PICSO</name>
<reference evidence="5" key="2">
    <citation type="journal article" date="2012" name="G3 (Bethesda)">
        <title>Pichia sorbitophila, an interspecies yeast hybrid reveals early steps of genome resolution following polyploidization.</title>
        <authorList>
            <person name="Leh Louis V."/>
            <person name="Despons L."/>
            <person name="Friedrich A."/>
            <person name="Martin T."/>
            <person name="Durrens P."/>
            <person name="Casaregola S."/>
            <person name="Neuveglise C."/>
            <person name="Fairhead C."/>
            <person name="Marck C."/>
            <person name="Cruz J.A."/>
            <person name="Straub M.L."/>
            <person name="Kugler V."/>
            <person name="Sacerdot C."/>
            <person name="Uzunov Z."/>
            <person name="Thierry A."/>
            <person name="Weiss S."/>
            <person name="Bleykasten C."/>
            <person name="De Montigny J."/>
            <person name="Jacques N."/>
            <person name="Jung P."/>
            <person name="Lemaire M."/>
            <person name="Mallet S."/>
            <person name="Morel G."/>
            <person name="Richard G.F."/>
            <person name="Sarkar A."/>
            <person name="Savel G."/>
            <person name="Schacherer J."/>
            <person name="Seret M.L."/>
            <person name="Talla E."/>
            <person name="Samson G."/>
            <person name="Jubin C."/>
            <person name="Poulain J."/>
            <person name="Vacherie B."/>
            <person name="Barbe V."/>
            <person name="Pelletier E."/>
            <person name="Sherman D.J."/>
            <person name="Westhof E."/>
            <person name="Weissenbach J."/>
            <person name="Baret P.V."/>
            <person name="Wincker P."/>
            <person name="Gaillardin C."/>
            <person name="Dujon B."/>
            <person name="Souciet J.L."/>
        </authorList>
    </citation>
    <scope>NUCLEOTIDE SEQUENCE [LARGE SCALE GENOMIC DNA]</scope>
    <source>
        <strain evidence="5">ATCC MYA-4447 / BCRC 22081 / CBS 7064 / NBRC 10061 / NRRL Y-12695</strain>
    </source>
</reference>
<evidence type="ECO:0000256" key="1">
    <source>
        <dbReference type="ARBA" id="ARBA00004123"/>
    </source>
</evidence>
<evidence type="ECO:0000256" key="2">
    <source>
        <dbReference type="ARBA" id="ARBA00023242"/>
    </source>
</evidence>
<evidence type="ECO:0000313" key="5">
    <source>
        <dbReference type="Proteomes" id="UP000005222"/>
    </source>
</evidence>
<dbReference type="PANTHER" id="PTHR37534:SF46">
    <property type="entry name" value="ZN(II)2CYS6 TRANSCRIPTION FACTOR (EUROFUNG)"/>
    <property type="match status" value="1"/>
</dbReference>
<organism evidence="4 5">
    <name type="scientific">Pichia sorbitophila (strain ATCC MYA-4447 / BCRC 22081 / CBS 7064 / NBRC 10061 / NRRL Y-12695)</name>
    <name type="common">Hybrid yeast</name>
    <dbReference type="NCBI Taxonomy" id="559304"/>
    <lineage>
        <taxon>Eukaryota</taxon>
        <taxon>Fungi</taxon>
        <taxon>Dikarya</taxon>
        <taxon>Ascomycota</taxon>
        <taxon>Saccharomycotina</taxon>
        <taxon>Pichiomycetes</taxon>
        <taxon>Debaryomycetaceae</taxon>
        <taxon>Millerozyma</taxon>
    </lineage>
</organism>
<dbReference type="HOGENOM" id="CLU_442831_0_0_1"/>
<dbReference type="Proteomes" id="UP000005222">
    <property type="component" value="Chromosome K"/>
</dbReference>
<dbReference type="GO" id="GO:0005634">
    <property type="term" value="C:nucleus"/>
    <property type="evidence" value="ECO:0007669"/>
    <property type="project" value="UniProtKB-SubCell"/>
</dbReference>
<dbReference type="EMBL" id="FO082049">
    <property type="protein sequence ID" value="CCE84128.1"/>
    <property type="molecule type" value="Genomic_DNA"/>
</dbReference>